<reference evidence="2" key="1">
    <citation type="submission" date="2010-08" db="EMBL/GenBank/DDBJ databases">
        <authorList>
            <consortium name="Caenorhabditis japonica Sequencing Consortium"/>
            <person name="Wilson R.K."/>
        </authorList>
    </citation>
    <scope>NUCLEOTIDE SEQUENCE [LARGE SCALE GENOMIC DNA]</scope>
    <source>
        <strain evidence="2">DF5081</strain>
    </source>
</reference>
<name>A0A8R1EJU6_CAEJA</name>
<reference evidence="1" key="2">
    <citation type="submission" date="2022-06" db="UniProtKB">
        <authorList>
            <consortium name="EnsemblMetazoa"/>
        </authorList>
    </citation>
    <scope>IDENTIFICATION</scope>
    <source>
        <strain evidence="1">DF5081</strain>
    </source>
</reference>
<sequence length="106" mass="12179">MVGSSHVHQVNNVDIKPEAYGNRVLENSGKPNVASKKEHAAKIAQFRTRMPDNVKDLDDPFDQLSEAQFNIKTDYYYPDCIPFNVRKNLTLRKFLSGIFQYCLART</sequence>
<protein>
    <submittedName>
        <fullName evidence="1">Uncharacterized protein</fullName>
    </submittedName>
</protein>
<evidence type="ECO:0000313" key="1">
    <source>
        <dbReference type="EnsemblMetazoa" id="CJA36391.1"/>
    </source>
</evidence>
<dbReference type="Proteomes" id="UP000005237">
    <property type="component" value="Unassembled WGS sequence"/>
</dbReference>
<dbReference type="AlphaFoldDB" id="A0A8R1EJU6"/>
<organism evidence="1 2">
    <name type="scientific">Caenorhabditis japonica</name>
    <dbReference type="NCBI Taxonomy" id="281687"/>
    <lineage>
        <taxon>Eukaryota</taxon>
        <taxon>Metazoa</taxon>
        <taxon>Ecdysozoa</taxon>
        <taxon>Nematoda</taxon>
        <taxon>Chromadorea</taxon>
        <taxon>Rhabditida</taxon>
        <taxon>Rhabditina</taxon>
        <taxon>Rhabditomorpha</taxon>
        <taxon>Rhabditoidea</taxon>
        <taxon>Rhabditidae</taxon>
        <taxon>Peloderinae</taxon>
        <taxon>Caenorhabditis</taxon>
    </lineage>
</organism>
<evidence type="ECO:0000313" key="2">
    <source>
        <dbReference type="Proteomes" id="UP000005237"/>
    </source>
</evidence>
<proteinExistence type="predicted"/>
<accession>A0A8R1EJU6</accession>
<keyword evidence="2" id="KW-1185">Reference proteome</keyword>
<dbReference type="EnsemblMetazoa" id="CJA36391.1">
    <property type="protein sequence ID" value="CJA36391.1"/>
    <property type="gene ID" value="WBGene00212238"/>
</dbReference>